<proteinExistence type="predicted"/>
<comment type="caution">
    <text evidence="1">The sequence shown here is derived from an EMBL/GenBank/DDBJ whole genome shotgun (WGS) entry which is preliminary data.</text>
</comment>
<organism evidence="1 2">
    <name type="scientific">Riccia fluitans</name>
    <dbReference type="NCBI Taxonomy" id="41844"/>
    <lineage>
        <taxon>Eukaryota</taxon>
        <taxon>Viridiplantae</taxon>
        <taxon>Streptophyta</taxon>
        <taxon>Embryophyta</taxon>
        <taxon>Marchantiophyta</taxon>
        <taxon>Marchantiopsida</taxon>
        <taxon>Marchantiidae</taxon>
        <taxon>Marchantiales</taxon>
        <taxon>Ricciaceae</taxon>
        <taxon>Riccia</taxon>
    </lineage>
</organism>
<evidence type="ECO:0000313" key="1">
    <source>
        <dbReference type="EMBL" id="KAL2631196.1"/>
    </source>
</evidence>
<sequence>MGDSLLNVLGNWCRCRWTGLSSFCGEGNDIALEEIEGFEIVDHGSETDYRDRSPLILLSAPKQIDNDIVDTPANLLRFAAEKQQRIKQTPESSRPKDI</sequence>
<protein>
    <submittedName>
        <fullName evidence="1">Uncharacterized protein</fullName>
    </submittedName>
</protein>
<evidence type="ECO:0000313" key="2">
    <source>
        <dbReference type="Proteomes" id="UP001605036"/>
    </source>
</evidence>
<reference evidence="1 2" key="1">
    <citation type="submission" date="2024-09" db="EMBL/GenBank/DDBJ databases">
        <title>Chromosome-scale assembly of Riccia fluitans.</title>
        <authorList>
            <person name="Paukszto L."/>
            <person name="Sawicki J."/>
            <person name="Karawczyk K."/>
            <person name="Piernik-Szablinska J."/>
            <person name="Szczecinska M."/>
            <person name="Mazdziarz M."/>
        </authorList>
    </citation>
    <scope>NUCLEOTIDE SEQUENCE [LARGE SCALE GENOMIC DNA]</scope>
    <source>
        <strain evidence="1">Rf_01</strain>
        <tissue evidence="1">Aerial parts of the thallus</tissue>
    </source>
</reference>
<dbReference type="Proteomes" id="UP001605036">
    <property type="component" value="Unassembled WGS sequence"/>
</dbReference>
<keyword evidence="2" id="KW-1185">Reference proteome</keyword>
<name>A0ABD1YK90_9MARC</name>
<accession>A0ABD1YK90</accession>
<dbReference type="AlphaFoldDB" id="A0ABD1YK90"/>
<gene>
    <name evidence="1" type="ORF">R1flu_015882</name>
</gene>
<dbReference type="EMBL" id="JBHFFA010000004">
    <property type="protein sequence ID" value="KAL2631196.1"/>
    <property type="molecule type" value="Genomic_DNA"/>
</dbReference>